<comment type="caution">
    <text evidence="1">The sequence shown here is derived from an EMBL/GenBank/DDBJ whole genome shotgun (WGS) entry which is preliminary data.</text>
</comment>
<protein>
    <submittedName>
        <fullName evidence="1">DUF4160 domain-containing protein</fullName>
    </submittedName>
</protein>
<accession>A0A8J6XZJ2</accession>
<proteinExistence type="predicted"/>
<sequence length="64" mass="7512">MSRIKRGGYIFMTWIGDHDPPHVHVYEGDRLILKWDLQDGKPLQGAASRKLERLIEELIREGRL</sequence>
<name>A0A8J6XZJ2_9BACT</name>
<dbReference type="InterPro" id="IPR025427">
    <property type="entry name" value="DUF4160"/>
</dbReference>
<reference evidence="1 2" key="1">
    <citation type="submission" date="2020-08" db="EMBL/GenBank/DDBJ databases">
        <title>Acidobacteriota in marine sediments use diverse sulfur dissimilation pathways.</title>
        <authorList>
            <person name="Wasmund K."/>
        </authorList>
    </citation>
    <scope>NUCLEOTIDE SEQUENCE [LARGE SCALE GENOMIC DNA]</scope>
    <source>
        <strain evidence="1">MAG AM4</strain>
    </source>
</reference>
<dbReference type="Proteomes" id="UP000648239">
    <property type="component" value="Unassembled WGS sequence"/>
</dbReference>
<evidence type="ECO:0000313" key="2">
    <source>
        <dbReference type="Proteomes" id="UP000648239"/>
    </source>
</evidence>
<dbReference type="AlphaFoldDB" id="A0A8J6XZJ2"/>
<organism evidence="1 2">
    <name type="scientific">Candidatus Polarisedimenticola svalbardensis</name>
    <dbReference type="NCBI Taxonomy" id="2886004"/>
    <lineage>
        <taxon>Bacteria</taxon>
        <taxon>Pseudomonadati</taxon>
        <taxon>Acidobacteriota</taxon>
        <taxon>Candidatus Polarisedimenticolia</taxon>
        <taxon>Candidatus Polarisedimenticolales</taxon>
        <taxon>Candidatus Polarisedimenticolaceae</taxon>
        <taxon>Candidatus Polarisedimenticola</taxon>
    </lineage>
</organism>
<dbReference type="Pfam" id="PF13711">
    <property type="entry name" value="DUF4160"/>
    <property type="match status" value="1"/>
</dbReference>
<evidence type="ECO:0000313" key="1">
    <source>
        <dbReference type="EMBL" id="MBD3868305.1"/>
    </source>
</evidence>
<gene>
    <name evidence="1" type="ORF">IFK94_09280</name>
</gene>
<dbReference type="EMBL" id="JACXWD010000027">
    <property type="protein sequence ID" value="MBD3868305.1"/>
    <property type="molecule type" value="Genomic_DNA"/>
</dbReference>